<keyword evidence="2" id="KW-0378">Hydrolase</keyword>
<dbReference type="EMBL" id="QJRG01000042">
    <property type="protein sequence ID" value="RWU23029.1"/>
    <property type="molecule type" value="Genomic_DNA"/>
</dbReference>
<dbReference type="Proteomes" id="UP000288983">
    <property type="component" value="Unassembled WGS sequence"/>
</dbReference>
<dbReference type="RefSeq" id="WP_128323695.1">
    <property type="nucleotide sequence ID" value="NZ_QJRG01000042.1"/>
</dbReference>
<organism evidence="3 4">
    <name type="scientific">Pseudomonas alkylphenolica</name>
    <dbReference type="NCBI Taxonomy" id="237609"/>
    <lineage>
        <taxon>Bacteria</taxon>
        <taxon>Pseudomonadati</taxon>
        <taxon>Pseudomonadota</taxon>
        <taxon>Gammaproteobacteria</taxon>
        <taxon>Pseudomonadales</taxon>
        <taxon>Pseudomonadaceae</taxon>
        <taxon>Pseudomonas</taxon>
    </lineage>
</organism>
<dbReference type="InterPro" id="IPR050563">
    <property type="entry name" value="4-hydroxybenzoyl-CoA_TE"/>
</dbReference>
<dbReference type="PANTHER" id="PTHR31793:SF27">
    <property type="entry name" value="NOVEL THIOESTERASE SUPERFAMILY DOMAIN AND SAPOSIN A-TYPE DOMAIN CONTAINING PROTEIN (0610012H03RIK)"/>
    <property type="match status" value="1"/>
</dbReference>
<sequence length="161" mass="17425">MSNRATPASRAEFKYFTEVTTRWGDQDPYGHVNNVVYYSYCEAAISEFLVARGTLDITGSPVIGLIVNSGCTYFSPIEFPGRIAVGVRISHLGNSSARYEVALFRGDDVHASAVAHIVYVYVERSSNVSVPIPAAVRAELHSLTDDARLGTAAQAEPANIN</sequence>
<evidence type="ECO:0000256" key="1">
    <source>
        <dbReference type="ARBA" id="ARBA00005953"/>
    </source>
</evidence>
<comment type="similarity">
    <text evidence="1">Belongs to the 4-hydroxybenzoyl-CoA thioesterase family.</text>
</comment>
<dbReference type="SUPFAM" id="SSF54637">
    <property type="entry name" value="Thioesterase/thiol ester dehydrase-isomerase"/>
    <property type="match status" value="1"/>
</dbReference>
<name>A0A443ZTT8_9PSED</name>
<dbReference type="Gene3D" id="3.10.129.10">
    <property type="entry name" value="Hotdog Thioesterase"/>
    <property type="match status" value="1"/>
</dbReference>
<reference evidence="3 4" key="1">
    <citation type="submission" date="2018-06" db="EMBL/GenBank/DDBJ databases">
        <title>Bacteria isolated from soil of Wuhan.</title>
        <authorList>
            <person name="Wei X."/>
            <person name="Chunhua H."/>
        </authorList>
    </citation>
    <scope>NUCLEOTIDE SEQUENCE [LARGE SCALE GENOMIC DNA]</scope>
    <source>
        <strain evidence="4">xwS2</strain>
    </source>
</reference>
<dbReference type="CDD" id="cd00586">
    <property type="entry name" value="4HBT"/>
    <property type="match status" value="1"/>
</dbReference>
<gene>
    <name evidence="3" type="ORF">DM813_12595</name>
</gene>
<protein>
    <submittedName>
        <fullName evidence="3">Thioesterase</fullName>
    </submittedName>
</protein>
<dbReference type="AlphaFoldDB" id="A0A443ZTT8"/>
<evidence type="ECO:0000256" key="2">
    <source>
        <dbReference type="ARBA" id="ARBA00022801"/>
    </source>
</evidence>
<evidence type="ECO:0000313" key="3">
    <source>
        <dbReference type="EMBL" id="RWU23029.1"/>
    </source>
</evidence>
<comment type="caution">
    <text evidence="3">The sequence shown here is derived from an EMBL/GenBank/DDBJ whole genome shotgun (WGS) entry which is preliminary data.</text>
</comment>
<dbReference type="PANTHER" id="PTHR31793">
    <property type="entry name" value="4-HYDROXYBENZOYL-COA THIOESTERASE FAMILY MEMBER"/>
    <property type="match status" value="1"/>
</dbReference>
<dbReference type="Pfam" id="PF13279">
    <property type="entry name" value="4HBT_2"/>
    <property type="match status" value="1"/>
</dbReference>
<dbReference type="OrthoDB" id="9799036at2"/>
<evidence type="ECO:0000313" key="4">
    <source>
        <dbReference type="Proteomes" id="UP000288983"/>
    </source>
</evidence>
<dbReference type="InterPro" id="IPR029069">
    <property type="entry name" value="HotDog_dom_sf"/>
</dbReference>
<proteinExistence type="inferred from homology"/>
<dbReference type="GO" id="GO:0047617">
    <property type="term" value="F:fatty acyl-CoA hydrolase activity"/>
    <property type="evidence" value="ECO:0007669"/>
    <property type="project" value="TreeGrafter"/>
</dbReference>
<accession>A0A443ZTT8</accession>